<sequence>MEEMELLRAERKATKAASKMAKAAQRQLAETKSFAKPKYVSLNPHFLIWIREGIEFLVMQEVWAEKGKTVIGESKERAGKPEYWIMKKMKIEEKKKDKNELVRWQSSMWIDEAELVKKVLEAIVDTTPL</sequence>
<gene>
    <name evidence="1" type="ORF">TEA_007771</name>
</gene>
<dbReference type="STRING" id="542762.A0A4S4D080"/>
<organism evidence="1 2">
    <name type="scientific">Camellia sinensis var. sinensis</name>
    <name type="common">China tea</name>
    <dbReference type="NCBI Taxonomy" id="542762"/>
    <lineage>
        <taxon>Eukaryota</taxon>
        <taxon>Viridiplantae</taxon>
        <taxon>Streptophyta</taxon>
        <taxon>Embryophyta</taxon>
        <taxon>Tracheophyta</taxon>
        <taxon>Spermatophyta</taxon>
        <taxon>Magnoliopsida</taxon>
        <taxon>eudicotyledons</taxon>
        <taxon>Gunneridae</taxon>
        <taxon>Pentapetalae</taxon>
        <taxon>asterids</taxon>
        <taxon>Ericales</taxon>
        <taxon>Theaceae</taxon>
        <taxon>Camellia</taxon>
    </lineage>
</organism>
<comment type="caution">
    <text evidence="1">The sequence shown here is derived from an EMBL/GenBank/DDBJ whole genome shotgun (WGS) entry which is preliminary data.</text>
</comment>
<proteinExistence type="predicted"/>
<keyword evidence="2" id="KW-1185">Reference proteome</keyword>
<dbReference type="PANTHER" id="PTHR36402:SF1">
    <property type="entry name" value="EXPRESSED PROTEIN"/>
    <property type="match status" value="1"/>
</dbReference>
<dbReference type="PANTHER" id="PTHR36402">
    <property type="entry name" value="EXPRESSED PROTEIN"/>
    <property type="match status" value="1"/>
</dbReference>
<protein>
    <submittedName>
        <fullName evidence="1">Uncharacterized protein</fullName>
    </submittedName>
</protein>
<evidence type="ECO:0000313" key="2">
    <source>
        <dbReference type="Proteomes" id="UP000306102"/>
    </source>
</evidence>
<accession>A0A4S4D080</accession>
<dbReference type="Proteomes" id="UP000306102">
    <property type="component" value="Unassembled WGS sequence"/>
</dbReference>
<name>A0A4S4D080_CAMSN</name>
<dbReference type="EMBL" id="SDRB02013259">
    <property type="protein sequence ID" value="THF95448.1"/>
    <property type="molecule type" value="Genomic_DNA"/>
</dbReference>
<evidence type="ECO:0000313" key="1">
    <source>
        <dbReference type="EMBL" id="THF95448.1"/>
    </source>
</evidence>
<dbReference type="AlphaFoldDB" id="A0A4S4D080"/>
<reference evidence="1 2" key="1">
    <citation type="journal article" date="2018" name="Proc. Natl. Acad. Sci. U.S.A.">
        <title>Draft genome sequence of Camellia sinensis var. sinensis provides insights into the evolution of the tea genome and tea quality.</title>
        <authorList>
            <person name="Wei C."/>
            <person name="Yang H."/>
            <person name="Wang S."/>
            <person name="Zhao J."/>
            <person name="Liu C."/>
            <person name="Gao L."/>
            <person name="Xia E."/>
            <person name="Lu Y."/>
            <person name="Tai Y."/>
            <person name="She G."/>
            <person name="Sun J."/>
            <person name="Cao H."/>
            <person name="Tong W."/>
            <person name="Gao Q."/>
            <person name="Li Y."/>
            <person name="Deng W."/>
            <person name="Jiang X."/>
            <person name="Wang W."/>
            <person name="Chen Q."/>
            <person name="Zhang S."/>
            <person name="Li H."/>
            <person name="Wu J."/>
            <person name="Wang P."/>
            <person name="Li P."/>
            <person name="Shi C."/>
            <person name="Zheng F."/>
            <person name="Jian J."/>
            <person name="Huang B."/>
            <person name="Shan D."/>
            <person name="Shi M."/>
            <person name="Fang C."/>
            <person name="Yue Y."/>
            <person name="Li F."/>
            <person name="Li D."/>
            <person name="Wei S."/>
            <person name="Han B."/>
            <person name="Jiang C."/>
            <person name="Yin Y."/>
            <person name="Xia T."/>
            <person name="Zhang Z."/>
            <person name="Bennetzen J.L."/>
            <person name="Zhao S."/>
            <person name="Wan X."/>
        </authorList>
    </citation>
    <scope>NUCLEOTIDE SEQUENCE [LARGE SCALE GENOMIC DNA]</scope>
    <source>
        <strain evidence="2">cv. Shuchazao</strain>
        <tissue evidence="1">Leaf</tissue>
    </source>
</reference>